<dbReference type="RefSeq" id="WP_050428864.1">
    <property type="nucleotide sequence ID" value="NZ_CP012159.1"/>
</dbReference>
<accession>A0A0K1E634</accession>
<name>A0A0K1E634_CHOCO</name>
<evidence type="ECO:0008006" key="3">
    <source>
        <dbReference type="Google" id="ProtNLM"/>
    </source>
</evidence>
<gene>
    <name evidence="1" type="ORF">CMC5_004490</name>
</gene>
<dbReference type="AlphaFoldDB" id="A0A0K1E634"/>
<dbReference type="KEGG" id="ccro:CMC5_004490"/>
<proteinExistence type="predicted"/>
<dbReference type="CDD" id="cd14740">
    <property type="entry name" value="PAAR_4"/>
    <property type="match status" value="1"/>
</dbReference>
<protein>
    <recommendedName>
        <fullName evidence="3">Tox-PAAR-like domain-containing protein</fullName>
    </recommendedName>
</protein>
<evidence type="ECO:0000313" key="2">
    <source>
        <dbReference type="Proteomes" id="UP000067626"/>
    </source>
</evidence>
<dbReference type="OrthoDB" id="272411at2"/>
<dbReference type="Pfam" id="PF13665">
    <property type="entry name" value="Tox-PAAR-like"/>
    <property type="match status" value="1"/>
</dbReference>
<evidence type="ECO:0000313" key="1">
    <source>
        <dbReference type="EMBL" id="AKT36335.1"/>
    </source>
</evidence>
<dbReference type="EMBL" id="CP012159">
    <property type="protein sequence ID" value="AKT36335.1"/>
    <property type="molecule type" value="Genomic_DNA"/>
</dbReference>
<sequence length="411" mass="44396">MPVKVNVNGLSLCHKGSDGITIATAPDVCVTPPGVPIPYPNVAYSSDLAQGTTTVFADGGNSIAHRPSIFAKSTGDEPGTMGGVKSGTFTKEASWLTFSADVKFEGEAACRLTDKMLHNHGNTFNCGGEMQAPVKGDDLDCQAMWDEVNREVEDVLSHGGDADPITRNRHITAAYARVYRAHPELKWAGMGAFVSKEAGCGMKEAKGIKDGLGGYDPRASTANTVFKGLADGNKAIFRDIYPQFLFYAKYGNDAFQRCADANGVTEEMKEAFDLFAKGGQENIEKATMLVATQEQRGTLETMMQSNKPFRDALDLNKTTHDWWVGRPFGAKSPDVFMSSACGGGPRIPFEGSITNTRDRLDMAKRVSLSFDQVQSRWPEYMSDQMAIMQHGTILTAPGRVGPPAGTVLPLK</sequence>
<dbReference type="InterPro" id="IPR019658">
    <property type="entry name" value="DUF2515"/>
</dbReference>
<dbReference type="Pfam" id="PF10720">
    <property type="entry name" value="DUF2515"/>
    <property type="match status" value="1"/>
</dbReference>
<dbReference type="Proteomes" id="UP000067626">
    <property type="component" value="Chromosome"/>
</dbReference>
<dbReference type="STRING" id="52.CMC5_004490"/>
<organism evidence="1 2">
    <name type="scientific">Chondromyces crocatus</name>
    <dbReference type="NCBI Taxonomy" id="52"/>
    <lineage>
        <taxon>Bacteria</taxon>
        <taxon>Pseudomonadati</taxon>
        <taxon>Myxococcota</taxon>
        <taxon>Polyangia</taxon>
        <taxon>Polyangiales</taxon>
        <taxon>Polyangiaceae</taxon>
        <taxon>Chondromyces</taxon>
    </lineage>
</organism>
<reference evidence="1 2" key="1">
    <citation type="submission" date="2015-07" db="EMBL/GenBank/DDBJ databases">
        <title>Genome analysis of myxobacterium Chondromyces crocatus Cm c5 reveals a high potential for natural compound synthesis and the genetic basis for the loss of fruiting body formation.</title>
        <authorList>
            <person name="Zaburannyi N."/>
            <person name="Bunk B."/>
            <person name="Maier J."/>
            <person name="Overmann J."/>
            <person name="Mueller R."/>
        </authorList>
    </citation>
    <scope>NUCLEOTIDE SEQUENCE [LARGE SCALE GENOMIC DNA]</scope>
    <source>
        <strain evidence="1 2">Cm c5</strain>
    </source>
</reference>
<keyword evidence="2" id="KW-1185">Reference proteome</keyword>